<accession>A0A4Q1KCE5</accession>
<comment type="caution">
    <text evidence="1">The sequence shown here is derived from an EMBL/GenBank/DDBJ whole genome shotgun (WGS) entry which is preliminary data.</text>
</comment>
<organism evidence="1 2">
    <name type="scientific">Flavobacterium stagni</name>
    <dbReference type="NCBI Taxonomy" id="2506421"/>
    <lineage>
        <taxon>Bacteria</taxon>
        <taxon>Pseudomonadati</taxon>
        <taxon>Bacteroidota</taxon>
        <taxon>Flavobacteriia</taxon>
        <taxon>Flavobacteriales</taxon>
        <taxon>Flavobacteriaceae</taxon>
        <taxon>Flavobacterium</taxon>
    </lineage>
</organism>
<dbReference type="Proteomes" id="UP000289857">
    <property type="component" value="Unassembled WGS sequence"/>
</dbReference>
<dbReference type="OrthoDB" id="1363964at2"/>
<gene>
    <name evidence="1" type="ORF">EQG61_06460</name>
</gene>
<name>A0A4Q1KCE5_9FLAO</name>
<evidence type="ECO:0000313" key="1">
    <source>
        <dbReference type="EMBL" id="RXR22869.1"/>
    </source>
</evidence>
<reference evidence="2" key="1">
    <citation type="submission" date="2019-01" db="EMBL/GenBank/DDBJ databases">
        <title>Cytophagaceae bacterium strain CAR-16.</title>
        <authorList>
            <person name="Chen W.-M."/>
        </authorList>
    </citation>
    <scope>NUCLEOTIDE SEQUENCE [LARGE SCALE GENOMIC DNA]</scope>
    <source>
        <strain evidence="2">WWJ-16</strain>
    </source>
</reference>
<evidence type="ECO:0000313" key="2">
    <source>
        <dbReference type="Proteomes" id="UP000289857"/>
    </source>
</evidence>
<keyword evidence="2" id="KW-1185">Reference proteome</keyword>
<dbReference type="EMBL" id="SBKN01000003">
    <property type="protein sequence ID" value="RXR22869.1"/>
    <property type="molecule type" value="Genomic_DNA"/>
</dbReference>
<dbReference type="AlphaFoldDB" id="A0A4Q1KCE5"/>
<dbReference type="RefSeq" id="WP_129461099.1">
    <property type="nucleotide sequence ID" value="NZ_SBKN01000003.1"/>
</dbReference>
<protein>
    <submittedName>
        <fullName evidence="1">Uncharacterized protein</fullName>
    </submittedName>
</protein>
<sequence>METDKSRVLYDQLDQLTDLKVQIELQSGEKLCGVFTGFYHGTRHFVERWDFHEVDPLQPTPSVLSLAQSEGITLKHEDLYSVFLFENQTHIYL</sequence>
<proteinExistence type="predicted"/>